<evidence type="ECO:0000313" key="3">
    <source>
        <dbReference type="EMBL" id="CAD7231920.1"/>
    </source>
</evidence>
<accession>A0A7R8WNM3</accession>
<dbReference type="OrthoDB" id="6419576at2759"/>
<dbReference type="Gene3D" id="3.30.40.10">
    <property type="entry name" value="Zinc/RING finger domain, C3HC4 (zinc finger)"/>
    <property type="match status" value="1"/>
</dbReference>
<protein>
    <submittedName>
        <fullName evidence="3">Uncharacterized protein</fullName>
    </submittedName>
</protein>
<dbReference type="InterPro" id="IPR001841">
    <property type="entry name" value="Znf_RING"/>
</dbReference>
<dbReference type="InterPro" id="IPR038606">
    <property type="entry name" value="To_sf"/>
</dbReference>
<dbReference type="GO" id="GO:0046872">
    <property type="term" value="F:metal ion binding"/>
    <property type="evidence" value="ECO:0007669"/>
    <property type="project" value="InterPro"/>
</dbReference>
<dbReference type="Gene3D" id="3.15.10.50">
    <property type="match status" value="1"/>
</dbReference>
<proteinExistence type="predicted"/>
<dbReference type="Pfam" id="PF06585">
    <property type="entry name" value="JHBP"/>
    <property type="match status" value="1"/>
</dbReference>
<dbReference type="Pfam" id="PF00097">
    <property type="entry name" value="zf-C3HC4"/>
    <property type="match status" value="1"/>
</dbReference>
<dbReference type="PROSITE" id="PS00518">
    <property type="entry name" value="ZF_RING_1"/>
    <property type="match status" value="1"/>
</dbReference>
<gene>
    <name evidence="3" type="ORF">CTOB1V02_LOCUS9763</name>
</gene>
<sequence>MGICSSFVKLNRATSQVEEGLTTAVKRKVEGDLCVPGVEPSPKVPRTDASSTPPDVPPCEPSTSTGITASGHPPPSSASNDLSSLLESLSCPLCMGTYISPVTVLCGHTFCEFCLEEWYKANTGNLTCPTCRDKLQRGKKPKQAVDLKRMIEEAYEKLPEEQKEERRQALEERQAQIQAQKQISLFQLKLRNERRNNDERLFVHKEGLIVDKEGLIVDEDGLIIYEEDTEDYERSRAFGIRQELCPLLDENQSKLQLCWEGGSKVKSWLPLRSDVPTLAVTLLSSKALLEYWFRKPSLKMKLLWLLVLFGVCTAASTKDDSKVDGWAPLRKFNKEYYLLKNSVTDAILSLMEQIKEGMVAGGLDPFLKDLFTWTINNQNTDLALELNGLSVTGGSNFVNPHVDFNLIRLTLAMNFTWENLLVHADRYWIDGTLFHIIPLYGEGAADLQVGGLQINGAAQLSGANDQLSMTSFIFDVSFDSLYGNLEGFLGDLGQEINDIINTLGQDIFNLIKNGIIEDVQTLIIATFNQAVDGLSLQDVLDMLLGNGGGKSILELPFEAPKTALALPKENANEYVDRIMENVRALILANGWDNFDLPDQIAEFSETVLGITWHGSATMTQGFLNGLETISRAGDAALELIGEGINIRTSLGFNDLFGGYRMRVEFMGIGLTAYAEVTIRTLEFYLDATVTIGDETTPTQAIINEFKIGNPGYISINITGLGPLNFILELLGGIILNIFDGLIVGAISDNLQNLLQEILDNLTQPPTQFLTML</sequence>
<dbReference type="EMBL" id="OB664027">
    <property type="protein sequence ID" value="CAD7231920.1"/>
    <property type="molecule type" value="Genomic_DNA"/>
</dbReference>
<dbReference type="InterPro" id="IPR010562">
    <property type="entry name" value="Haemolymph_juvenile_hormone-bd"/>
</dbReference>
<keyword evidence="1" id="KW-0175">Coiled coil</keyword>
<dbReference type="SUPFAM" id="SSF57850">
    <property type="entry name" value="RING/U-box"/>
    <property type="match status" value="1"/>
</dbReference>
<dbReference type="CDD" id="cd16449">
    <property type="entry name" value="RING-HC"/>
    <property type="match status" value="1"/>
</dbReference>
<evidence type="ECO:0000256" key="2">
    <source>
        <dbReference type="SAM" id="MobiDB-lite"/>
    </source>
</evidence>
<dbReference type="InterPro" id="IPR018957">
    <property type="entry name" value="Znf_C3HC4_RING-type"/>
</dbReference>
<dbReference type="InterPro" id="IPR017907">
    <property type="entry name" value="Znf_RING_CS"/>
</dbReference>
<feature type="region of interest" description="Disordered" evidence="2">
    <location>
        <begin position="36"/>
        <end position="81"/>
    </location>
</feature>
<dbReference type="SMART" id="SM00184">
    <property type="entry name" value="RING"/>
    <property type="match status" value="1"/>
</dbReference>
<dbReference type="AlphaFoldDB" id="A0A7R8WNM3"/>
<evidence type="ECO:0000256" key="1">
    <source>
        <dbReference type="SAM" id="Coils"/>
    </source>
</evidence>
<dbReference type="InterPro" id="IPR013083">
    <property type="entry name" value="Znf_RING/FYVE/PHD"/>
</dbReference>
<dbReference type="InterPro" id="IPR038602">
    <property type="entry name" value="Mite_allergen_7_sf"/>
</dbReference>
<name>A0A7R8WNM3_9CRUS</name>
<organism evidence="3">
    <name type="scientific">Cyprideis torosa</name>
    <dbReference type="NCBI Taxonomy" id="163714"/>
    <lineage>
        <taxon>Eukaryota</taxon>
        <taxon>Metazoa</taxon>
        <taxon>Ecdysozoa</taxon>
        <taxon>Arthropoda</taxon>
        <taxon>Crustacea</taxon>
        <taxon>Oligostraca</taxon>
        <taxon>Ostracoda</taxon>
        <taxon>Podocopa</taxon>
        <taxon>Podocopida</taxon>
        <taxon>Cytherocopina</taxon>
        <taxon>Cytheroidea</taxon>
        <taxon>Cytherideidae</taxon>
        <taxon>Cyprideis</taxon>
    </lineage>
</organism>
<dbReference type="PANTHER" id="PTHR11008:SF9">
    <property type="entry name" value="PROTEIN TAKEOUT-LIKE PROTEIN"/>
    <property type="match status" value="1"/>
</dbReference>
<dbReference type="InterPro" id="IPR020234">
    <property type="entry name" value="Mite_allergen_group-7"/>
</dbReference>
<reference evidence="3" key="1">
    <citation type="submission" date="2020-11" db="EMBL/GenBank/DDBJ databases">
        <authorList>
            <person name="Tran Van P."/>
        </authorList>
    </citation>
    <scope>NUCLEOTIDE SEQUENCE</scope>
</reference>
<dbReference type="PROSITE" id="PS50089">
    <property type="entry name" value="ZF_RING_2"/>
    <property type="match status" value="1"/>
</dbReference>
<feature type="coiled-coil region" evidence="1">
    <location>
        <begin position="144"/>
        <end position="180"/>
    </location>
</feature>
<dbReference type="Gene3D" id="3.15.10.30">
    <property type="entry name" value="Haemolymph juvenile hormone binding protein"/>
    <property type="match status" value="1"/>
</dbReference>
<dbReference type="PANTHER" id="PTHR11008">
    <property type="entry name" value="PROTEIN TAKEOUT-LIKE PROTEIN"/>
    <property type="match status" value="1"/>
</dbReference>
<dbReference type="Pfam" id="PF16984">
    <property type="entry name" value="Grp7_allergen"/>
    <property type="match status" value="1"/>
</dbReference>